<evidence type="ECO:0000313" key="3">
    <source>
        <dbReference type="Proteomes" id="UP001195483"/>
    </source>
</evidence>
<dbReference type="Proteomes" id="UP001195483">
    <property type="component" value="Unassembled WGS sequence"/>
</dbReference>
<dbReference type="EMBL" id="JAEAOA010001901">
    <property type="protein sequence ID" value="KAK3612385.1"/>
    <property type="molecule type" value="Genomic_DNA"/>
</dbReference>
<dbReference type="AlphaFoldDB" id="A0AAE0TMQ9"/>
<reference evidence="2" key="2">
    <citation type="journal article" date="2021" name="Genome Biol. Evol.">
        <title>Developing a high-quality reference genome for a parasitic bivalve with doubly uniparental inheritance (Bivalvia: Unionida).</title>
        <authorList>
            <person name="Smith C.H."/>
        </authorList>
    </citation>
    <scope>NUCLEOTIDE SEQUENCE</scope>
    <source>
        <strain evidence="2">CHS0354</strain>
        <tissue evidence="2">Mantle</tissue>
    </source>
</reference>
<reference evidence="2" key="1">
    <citation type="journal article" date="2021" name="Genome Biol. Evol.">
        <title>A High-Quality Reference Genome for a Parasitic Bivalve with Doubly Uniparental Inheritance (Bivalvia: Unionida).</title>
        <authorList>
            <person name="Smith C.H."/>
        </authorList>
    </citation>
    <scope>NUCLEOTIDE SEQUENCE</scope>
    <source>
        <strain evidence="2">CHS0354</strain>
    </source>
</reference>
<keyword evidence="1" id="KW-0732">Signal</keyword>
<gene>
    <name evidence="2" type="ORF">CHS0354_031981</name>
</gene>
<keyword evidence="3" id="KW-1185">Reference proteome</keyword>
<feature type="chain" id="PRO_5041987285" evidence="1">
    <location>
        <begin position="20"/>
        <end position="149"/>
    </location>
</feature>
<feature type="non-terminal residue" evidence="2">
    <location>
        <position position="1"/>
    </location>
</feature>
<protein>
    <submittedName>
        <fullName evidence="2">Uncharacterized protein</fullName>
    </submittedName>
</protein>
<feature type="signal peptide" evidence="1">
    <location>
        <begin position="1"/>
        <end position="19"/>
    </location>
</feature>
<reference evidence="2" key="3">
    <citation type="submission" date="2023-05" db="EMBL/GenBank/DDBJ databases">
        <authorList>
            <person name="Smith C.H."/>
        </authorList>
    </citation>
    <scope>NUCLEOTIDE SEQUENCE</scope>
    <source>
        <strain evidence="2">CHS0354</strain>
        <tissue evidence="2">Mantle</tissue>
    </source>
</reference>
<organism evidence="2 3">
    <name type="scientific">Potamilus streckersoni</name>
    <dbReference type="NCBI Taxonomy" id="2493646"/>
    <lineage>
        <taxon>Eukaryota</taxon>
        <taxon>Metazoa</taxon>
        <taxon>Spiralia</taxon>
        <taxon>Lophotrochozoa</taxon>
        <taxon>Mollusca</taxon>
        <taxon>Bivalvia</taxon>
        <taxon>Autobranchia</taxon>
        <taxon>Heteroconchia</taxon>
        <taxon>Palaeoheterodonta</taxon>
        <taxon>Unionida</taxon>
        <taxon>Unionoidea</taxon>
        <taxon>Unionidae</taxon>
        <taxon>Ambleminae</taxon>
        <taxon>Lampsilini</taxon>
        <taxon>Potamilus</taxon>
    </lineage>
</organism>
<accession>A0AAE0TMQ9</accession>
<proteinExistence type="predicted"/>
<name>A0AAE0TMQ9_9BIVA</name>
<evidence type="ECO:0000256" key="1">
    <source>
        <dbReference type="SAM" id="SignalP"/>
    </source>
</evidence>
<sequence length="149" mass="17009">MKNLIVLAIAVQLVSILESRMIQEDLDNHNWIDNDRNYNSVDDSDAILAEQNLDELQDMGTLEGSHIEKRRKTFLKCEGNTCKTCALGLCLGLTHLKENDNLKVHVEWREKTIYDKTIEAKPWSKCKKVKAFGFGTTACLTLSNVRINR</sequence>
<comment type="caution">
    <text evidence="2">The sequence shown here is derived from an EMBL/GenBank/DDBJ whole genome shotgun (WGS) entry which is preliminary data.</text>
</comment>
<evidence type="ECO:0000313" key="2">
    <source>
        <dbReference type="EMBL" id="KAK3612385.1"/>
    </source>
</evidence>